<dbReference type="Pfam" id="PF13711">
    <property type="entry name" value="DUF4160"/>
    <property type="match status" value="1"/>
</dbReference>
<accession>A0A3E4SM16</accession>
<dbReference type="EMBL" id="JAJTVO010000001">
    <property type="protein sequence ID" value="MCE4120659.1"/>
    <property type="molecule type" value="Genomic_DNA"/>
</dbReference>
<gene>
    <name evidence="6" type="ORF">DW026_02315</name>
    <name evidence="5" type="ORF">DXC61_00530</name>
    <name evidence="3" type="ORF">F7D31_07390</name>
    <name evidence="2" type="ORF">F7D90_08160</name>
    <name evidence="4" type="ORF">FYJ72_13620</name>
    <name evidence="1" type="ORF">LYY06_00075</name>
</gene>
<dbReference type="Proteomes" id="UP000283672">
    <property type="component" value="Unassembled WGS sequence"/>
</dbReference>
<proteinExistence type="predicted"/>
<dbReference type="EMBL" id="VZAP01000094">
    <property type="protein sequence ID" value="MQO92487.1"/>
    <property type="molecule type" value="Genomic_DNA"/>
</dbReference>
<dbReference type="InterPro" id="IPR025427">
    <property type="entry name" value="DUF4160"/>
</dbReference>
<name>A0A3E4SM16_9BACT</name>
<dbReference type="Proteomes" id="UP001200307">
    <property type="component" value="Unassembled WGS sequence"/>
</dbReference>
<evidence type="ECO:0000313" key="9">
    <source>
        <dbReference type="Proteomes" id="UP000420707"/>
    </source>
</evidence>
<dbReference type="EMBL" id="QROP01000004">
    <property type="protein sequence ID" value="RHL41467.1"/>
    <property type="molecule type" value="Genomic_DNA"/>
</dbReference>
<dbReference type="EMBL" id="QSSA01000001">
    <property type="protein sequence ID" value="RGL64692.1"/>
    <property type="molecule type" value="Genomic_DNA"/>
</dbReference>
<evidence type="ECO:0000313" key="10">
    <source>
        <dbReference type="Proteomes" id="UP000421283"/>
    </source>
</evidence>
<dbReference type="Proteomes" id="UP000450161">
    <property type="component" value="Unassembled WGS sequence"/>
</dbReference>
<evidence type="ECO:0000313" key="3">
    <source>
        <dbReference type="EMBL" id="MQO92487.1"/>
    </source>
</evidence>
<comment type="caution">
    <text evidence="4">The sequence shown here is derived from an EMBL/GenBank/DDBJ whole genome shotgun (WGS) entry which is preliminary data.</text>
</comment>
<reference evidence="4 11" key="2">
    <citation type="submission" date="2019-08" db="EMBL/GenBank/DDBJ databases">
        <title>In-depth cultivation of the pig gut microbiome towards novel bacterial diversity and tailored functional studies.</title>
        <authorList>
            <person name="Wylensek D."/>
            <person name="Hitch T.C.A."/>
            <person name="Clavel T."/>
        </authorList>
    </citation>
    <scope>NUCLEOTIDE SEQUENCE [LARGE SCALE GENOMIC DNA]</scope>
    <source>
        <strain evidence="4 11">LKV-178-WT-2C</strain>
    </source>
</reference>
<evidence type="ECO:0000313" key="5">
    <source>
        <dbReference type="EMBL" id="RGL64692.1"/>
    </source>
</evidence>
<sequence>MPKVLLYITAKIIWNFLFYNTDFHENRAHVHVGKRGTEELCKIWLEPNIELAKQGDLTDKQVKEVIKIAEKYQSKLLHQWKQFKKGKTIKIIKIKE</sequence>
<reference evidence="3" key="5">
    <citation type="submission" date="2022-12" db="EMBL/GenBank/DDBJ databases">
        <title>Distinct polysaccharide growth profiles of human intestinal Prevotella copri isolates.</title>
        <authorList>
            <person name="Fehlner-Peach H."/>
            <person name="Magnabosco C."/>
            <person name="Raghavan V."/>
            <person name="Scher J.U."/>
            <person name="Tett A."/>
            <person name="Cox L.M."/>
            <person name="Gottsegen C."/>
            <person name="Watters A."/>
            <person name="Wiltshire- Gordon J.D."/>
            <person name="Segata N."/>
            <person name="Bonneau R."/>
            <person name="Littman D.R."/>
        </authorList>
    </citation>
    <scope>NUCLEOTIDE SEQUENCE</scope>
    <source>
        <strain evidence="2">IAP146</strain>
        <strain evidence="3">IAU3127</strain>
    </source>
</reference>
<evidence type="ECO:0000313" key="6">
    <source>
        <dbReference type="EMBL" id="RHL41467.1"/>
    </source>
</evidence>
<evidence type="ECO:0000313" key="2">
    <source>
        <dbReference type="EMBL" id="MQN31923.1"/>
    </source>
</evidence>
<reference evidence="7 8" key="1">
    <citation type="submission" date="2018-08" db="EMBL/GenBank/DDBJ databases">
        <title>A genome reference for cultivated species of the human gut microbiota.</title>
        <authorList>
            <person name="Zou Y."/>
            <person name="Xue W."/>
            <person name="Luo G."/>
        </authorList>
    </citation>
    <scope>NUCLEOTIDE SEQUENCE [LARGE SCALE GENOMIC DNA]</scope>
    <source>
        <strain evidence="6 8">AF38-11</strain>
        <strain evidence="5 7">TF06-40</strain>
    </source>
</reference>
<dbReference type="AlphaFoldDB" id="A0A3E4SM16"/>
<reference evidence="1" key="4">
    <citation type="submission" date="2021-12" db="EMBL/GenBank/DDBJ databases">
        <authorList>
            <person name="Lv X."/>
        </authorList>
    </citation>
    <scope>NUCLEOTIDE SEQUENCE</scope>
    <source>
        <strain evidence="1">HF2106</strain>
    </source>
</reference>
<dbReference type="EMBL" id="VZCR01000047">
    <property type="protein sequence ID" value="MQN31923.1"/>
    <property type="molecule type" value="Genomic_DNA"/>
</dbReference>
<evidence type="ECO:0000313" key="1">
    <source>
        <dbReference type="EMBL" id="MCE4120659.1"/>
    </source>
</evidence>
<evidence type="ECO:0000313" key="8">
    <source>
        <dbReference type="Proteomes" id="UP000283672"/>
    </source>
</evidence>
<dbReference type="Proteomes" id="UP000261187">
    <property type="component" value="Unassembled WGS sequence"/>
</dbReference>
<reference evidence="9 10" key="3">
    <citation type="submission" date="2019-09" db="EMBL/GenBank/DDBJ databases">
        <title>Distinct polysaccharide growth profiles of human intestinal Prevotella copri isolates.</title>
        <authorList>
            <person name="Fehlner-Peach H."/>
            <person name="Magnabosco C."/>
            <person name="Raghavan V."/>
            <person name="Scher J.U."/>
            <person name="Tett A."/>
            <person name="Cox L.M."/>
            <person name="Gottsegen C."/>
            <person name="Watters A."/>
            <person name="Wiltshire- Gordon J.D."/>
            <person name="Segata N."/>
            <person name="Bonneau R."/>
            <person name="Littman D.R."/>
        </authorList>
    </citation>
    <scope>NUCLEOTIDE SEQUENCE [LARGE SCALE GENOMIC DNA]</scope>
    <source>
        <strain evidence="9">iAP146</strain>
        <strain evidence="10">iAU3127</strain>
    </source>
</reference>
<evidence type="ECO:0000313" key="4">
    <source>
        <dbReference type="EMBL" id="MST78659.1"/>
    </source>
</evidence>
<dbReference type="Proteomes" id="UP000420707">
    <property type="component" value="Unassembled WGS sequence"/>
</dbReference>
<dbReference type="EMBL" id="VUNF01000038">
    <property type="protein sequence ID" value="MST78659.1"/>
    <property type="molecule type" value="Genomic_DNA"/>
</dbReference>
<organism evidence="4 11">
    <name type="scientific">Segatella copri</name>
    <dbReference type="NCBI Taxonomy" id="165179"/>
    <lineage>
        <taxon>Bacteria</taxon>
        <taxon>Pseudomonadati</taxon>
        <taxon>Bacteroidota</taxon>
        <taxon>Bacteroidia</taxon>
        <taxon>Bacteroidales</taxon>
        <taxon>Prevotellaceae</taxon>
        <taxon>Segatella</taxon>
    </lineage>
</organism>
<protein>
    <submittedName>
        <fullName evidence="4">DUF4160 domain-containing protein</fullName>
    </submittedName>
</protein>
<dbReference type="Proteomes" id="UP000421283">
    <property type="component" value="Unassembled WGS sequence"/>
</dbReference>
<dbReference type="RefSeq" id="WP_117691667.1">
    <property type="nucleotide sequence ID" value="NZ_CATKVU010000006.1"/>
</dbReference>
<evidence type="ECO:0000313" key="7">
    <source>
        <dbReference type="Proteomes" id="UP000261187"/>
    </source>
</evidence>
<evidence type="ECO:0000313" key="11">
    <source>
        <dbReference type="Proteomes" id="UP000450161"/>
    </source>
</evidence>